<dbReference type="AlphaFoldDB" id="A0A419DAJ7"/>
<evidence type="ECO:0000313" key="10">
    <source>
        <dbReference type="Proteomes" id="UP000285655"/>
    </source>
</evidence>
<comment type="similarity">
    <text evidence="1 7">Belongs to the amidase family. GatA subfamily.</text>
</comment>
<feature type="active site" description="Charge relay system" evidence="7">
    <location>
        <position position="146"/>
    </location>
</feature>
<evidence type="ECO:0000256" key="6">
    <source>
        <dbReference type="ARBA" id="ARBA00047407"/>
    </source>
</evidence>
<dbReference type="PROSITE" id="PS00571">
    <property type="entry name" value="AMIDASES"/>
    <property type="match status" value="1"/>
</dbReference>
<comment type="caution">
    <text evidence="9">The sequence shown here is derived from an EMBL/GenBank/DDBJ whole genome shotgun (WGS) entry which is preliminary data.</text>
</comment>
<gene>
    <name evidence="7 9" type="primary">gatA</name>
    <name evidence="9" type="ORF">C4544_07090</name>
</gene>
<feature type="domain" description="Amidase" evidence="8">
    <location>
        <begin position="18"/>
        <end position="474"/>
    </location>
</feature>
<sequence>MKTTEMTIKELAKEDKVEVLSVYLDRIKEVEPKLHAFLTTITAEDIDSGQARMTGNSAKARPLQGIPVGIKDVLCTRNMRTTASAKMLDNFIPPYDATIVKKLRAAGAIIVGKNNCDAWAHGASTENSDYEVTPNPWDLTRVSGGSSGGSAAAVAAGEVPYSIGTDTGGSIRQPASFCGVVGLKPTYGRVSRYGLIAMASSLDCPGPITRTVEDATIVMNVIAGEDEKDPTTLKKDSGLDSGQARTGLARMTDIDYAKDLDKDLKGVKIGVPKEYFGLGLDKEVEQVFKEAIKTYESLGAEIVDISLPHTEYGVATYYIIQTAEVSSNLGRYDGVKYGFSAKDSKDLIDSYFKTRDEGFGDEAKRRIMLGTYVLSSGYYDAYYLKAAKVRRLIHDDFVKAFEKVDIILTPTAPTPAFKIGEKADPVSMYMADVFTAPVSLAGLPAMSVPAGFSTDKLPVGIQIIGPHFEESRILNVGHQFEKATLSEDWRKYKVVV</sequence>
<reference evidence="9 10" key="1">
    <citation type="journal article" date="2017" name="ISME J.">
        <title>Energy and carbon metabolisms in a deep terrestrial subsurface fluid microbial community.</title>
        <authorList>
            <person name="Momper L."/>
            <person name="Jungbluth S.P."/>
            <person name="Lee M.D."/>
            <person name="Amend J.P."/>
        </authorList>
    </citation>
    <scope>NUCLEOTIDE SEQUENCE [LARGE SCALE GENOMIC DNA]</scope>
    <source>
        <strain evidence="9">SURF_29</strain>
    </source>
</reference>
<dbReference type="Gene3D" id="3.90.1300.10">
    <property type="entry name" value="Amidase signature (AS) domain"/>
    <property type="match status" value="1"/>
</dbReference>
<evidence type="ECO:0000256" key="4">
    <source>
        <dbReference type="ARBA" id="ARBA00022840"/>
    </source>
</evidence>
<keyword evidence="5 7" id="KW-0648">Protein biosynthesis</keyword>
<evidence type="ECO:0000259" key="8">
    <source>
        <dbReference type="Pfam" id="PF01425"/>
    </source>
</evidence>
<evidence type="ECO:0000256" key="5">
    <source>
        <dbReference type="ARBA" id="ARBA00022917"/>
    </source>
</evidence>
<dbReference type="PANTHER" id="PTHR11895">
    <property type="entry name" value="TRANSAMIDASE"/>
    <property type="match status" value="1"/>
</dbReference>
<keyword evidence="9" id="KW-0808">Transferase</keyword>
<protein>
    <recommendedName>
        <fullName evidence="7">Glutamyl-tRNA(Gln) amidotransferase subunit A</fullName>
        <shortName evidence="7">Glu-ADT subunit A</shortName>
        <ecNumber evidence="7">6.3.5.7</ecNumber>
    </recommendedName>
</protein>
<evidence type="ECO:0000256" key="7">
    <source>
        <dbReference type="HAMAP-Rule" id="MF_00120"/>
    </source>
</evidence>
<keyword evidence="3 7" id="KW-0547">Nucleotide-binding</keyword>
<evidence type="ECO:0000313" key="9">
    <source>
        <dbReference type="EMBL" id="RJO60100.1"/>
    </source>
</evidence>
<dbReference type="InterPro" id="IPR023631">
    <property type="entry name" value="Amidase_dom"/>
</dbReference>
<dbReference type="SUPFAM" id="SSF75304">
    <property type="entry name" value="Amidase signature (AS) enzymes"/>
    <property type="match status" value="1"/>
</dbReference>
<dbReference type="Pfam" id="PF01425">
    <property type="entry name" value="Amidase"/>
    <property type="match status" value="1"/>
</dbReference>
<dbReference type="GO" id="GO:0016740">
    <property type="term" value="F:transferase activity"/>
    <property type="evidence" value="ECO:0007669"/>
    <property type="project" value="UniProtKB-KW"/>
</dbReference>
<dbReference type="InterPro" id="IPR000120">
    <property type="entry name" value="Amidase"/>
</dbReference>
<feature type="active site" description="Charge relay system" evidence="7">
    <location>
        <position position="71"/>
    </location>
</feature>
<dbReference type="InterPro" id="IPR036928">
    <property type="entry name" value="AS_sf"/>
</dbReference>
<feature type="active site" description="Acyl-ester intermediate" evidence="7">
    <location>
        <position position="170"/>
    </location>
</feature>
<organism evidence="9 10">
    <name type="scientific">candidate division WS5 bacterium</name>
    <dbReference type="NCBI Taxonomy" id="2093353"/>
    <lineage>
        <taxon>Bacteria</taxon>
        <taxon>candidate division WS5</taxon>
    </lineage>
</organism>
<dbReference type="GO" id="GO:0005524">
    <property type="term" value="F:ATP binding"/>
    <property type="evidence" value="ECO:0007669"/>
    <property type="project" value="UniProtKB-KW"/>
</dbReference>
<dbReference type="EC" id="6.3.5.7" evidence="7"/>
<dbReference type="HAMAP" id="MF_00120">
    <property type="entry name" value="GatA"/>
    <property type="match status" value="1"/>
</dbReference>
<comment type="subunit">
    <text evidence="7">Heterotrimer of A, B and C subunits.</text>
</comment>
<dbReference type="GO" id="GO:0050567">
    <property type="term" value="F:glutaminyl-tRNA synthase (glutamine-hydrolyzing) activity"/>
    <property type="evidence" value="ECO:0007669"/>
    <property type="project" value="UniProtKB-UniRule"/>
</dbReference>
<evidence type="ECO:0000256" key="1">
    <source>
        <dbReference type="ARBA" id="ARBA00008069"/>
    </source>
</evidence>
<dbReference type="NCBIfam" id="TIGR00132">
    <property type="entry name" value="gatA"/>
    <property type="match status" value="1"/>
</dbReference>
<evidence type="ECO:0000256" key="3">
    <source>
        <dbReference type="ARBA" id="ARBA00022741"/>
    </source>
</evidence>
<comment type="function">
    <text evidence="7">Allows the formation of correctly charged Gln-tRNA(Gln) through the transamidation of misacylated Glu-tRNA(Gln) in organisms which lack glutaminyl-tRNA synthetase. The reaction takes place in the presence of glutamine and ATP through an activated gamma-phospho-Glu-tRNA(Gln).</text>
</comment>
<dbReference type="GO" id="GO:0006412">
    <property type="term" value="P:translation"/>
    <property type="evidence" value="ECO:0007669"/>
    <property type="project" value="UniProtKB-UniRule"/>
</dbReference>
<proteinExistence type="inferred from homology"/>
<comment type="catalytic activity">
    <reaction evidence="6 7">
        <text>L-glutamyl-tRNA(Gln) + L-glutamine + ATP + H2O = L-glutaminyl-tRNA(Gln) + L-glutamate + ADP + phosphate + H(+)</text>
        <dbReference type="Rhea" id="RHEA:17521"/>
        <dbReference type="Rhea" id="RHEA-COMP:9681"/>
        <dbReference type="Rhea" id="RHEA-COMP:9684"/>
        <dbReference type="ChEBI" id="CHEBI:15377"/>
        <dbReference type="ChEBI" id="CHEBI:15378"/>
        <dbReference type="ChEBI" id="CHEBI:29985"/>
        <dbReference type="ChEBI" id="CHEBI:30616"/>
        <dbReference type="ChEBI" id="CHEBI:43474"/>
        <dbReference type="ChEBI" id="CHEBI:58359"/>
        <dbReference type="ChEBI" id="CHEBI:78520"/>
        <dbReference type="ChEBI" id="CHEBI:78521"/>
        <dbReference type="ChEBI" id="CHEBI:456216"/>
        <dbReference type="EC" id="6.3.5.7"/>
    </reaction>
</comment>
<dbReference type="Proteomes" id="UP000285655">
    <property type="component" value="Unassembled WGS sequence"/>
</dbReference>
<name>A0A419DAJ7_9BACT</name>
<keyword evidence="2 7" id="KW-0436">Ligase</keyword>
<dbReference type="GO" id="GO:0030956">
    <property type="term" value="C:glutamyl-tRNA(Gln) amidotransferase complex"/>
    <property type="evidence" value="ECO:0007669"/>
    <property type="project" value="InterPro"/>
</dbReference>
<keyword evidence="4 7" id="KW-0067">ATP-binding</keyword>
<dbReference type="InterPro" id="IPR004412">
    <property type="entry name" value="GatA"/>
</dbReference>
<dbReference type="InterPro" id="IPR020556">
    <property type="entry name" value="Amidase_CS"/>
</dbReference>
<dbReference type="EMBL" id="QZJW01000055">
    <property type="protein sequence ID" value="RJO60100.1"/>
    <property type="molecule type" value="Genomic_DNA"/>
</dbReference>
<accession>A0A419DAJ7</accession>
<evidence type="ECO:0000256" key="2">
    <source>
        <dbReference type="ARBA" id="ARBA00022598"/>
    </source>
</evidence>
<dbReference type="PANTHER" id="PTHR11895:SF151">
    <property type="entry name" value="GLUTAMYL-TRNA(GLN) AMIDOTRANSFERASE SUBUNIT A"/>
    <property type="match status" value="1"/>
</dbReference>